<reference evidence="4" key="1">
    <citation type="submission" date="2016-06" db="EMBL/GenBank/DDBJ databases">
        <title>Identification of putative biosynthetic pathways for the production of bioactive secondary metabolites by the marine actinomycete Kocuria kristinae RUTW2-3.</title>
        <authorList>
            <person name="Waterworth S.C."/>
            <person name="Walmsley T.A."/>
            <person name="Matongo T."/>
            <person name="Davies-Coleman M.T."/>
            <person name="Dorrington R.A."/>
        </authorList>
    </citation>
    <scope>NUCLEOTIDE SEQUENCE [LARGE SCALE GENOMIC DNA]</scope>
    <source>
        <strain evidence="4">RUTW2-3</strain>
    </source>
</reference>
<dbReference type="Pfam" id="PF00107">
    <property type="entry name" value="ADH_zinc_N"/>
    <property type="match status" value="1"/>
</dbReference>
<keyword evidence="2" id="KW-0560">Oxidoreductase</keyword>
<protein>
    <submittedName>
        <fullName evidence="4">NADPH:quinone reductase</fullName>
    </submittedName>
</protein>
<dbReference type="GO" id="GO:0035925">
    <property type="term" value="F:mRNA 3'-UTR AU-rich region binding"/>
    <property type="evidence" value="ECO:0007669"/>
    <property type="project" value="TreeGrafter"/>
</dbReference>
<dbReference type="SMART" id="SM00829">
    <property type="entry name" value="PKS_ER"/>
    <property type="match status" value="1"/>
</dbReference>
<dbReference type="AlphaFoldDB" id="A0A199NR68"/>
<dbReference type="InterPro" id="IPR013154">
    <property type="entry name" value="ADH-like_N"/>
</dbReference>
<dbReference type="Pfam" id="PF08240">
    <property type="entry name" value="ADH_N"/>
    <property type="match status" value="1"/>
</dbReference>
<keyword evidence="5" id="KW-1185">Reference proteome</keyword>
<dbReference type="CDD" id="cd05286">
    <property type="entry name" value="QOR2"/>
    <property type="match status" value="1"/>
</dbReference>
<evidence type="ECO:0000313" key="5">
    <source>
        <dbReference type="Proteomes" id="UP000053171"/>
    </source>
</evidence>
<dbReference type="FunFam" id="3.40.50.720:FF:000053">
    <property type="entry name" value="Quinone oxidoreductase 1"/>
    <property type="match status" value="1"/>
</dbReference>
<dbReference type="GO" id="GO:0005829">
    <property type="term" value="C:cytosol"/>
    <property type="evidence" value="ECO:0007669"/>
    <property type="project" value="TreeGrafter"/>
</dbReference>
<dbReference type="InterPro" id="IPR020843">
    <property type="entry name" value="ER"/>
</dbReference>
<feature type="domain" description="Enoyl reductase (ER)" evidence="3">
    <location>
        <begin position="10"/>
        <end position="322"/>
    </location>
</feature>
<evidence type="ECO:0000259" key="3">
    <source>
        <dbReference type="SMART" id="SM00829"/>
    </source>
</evidence>
<accession>A0A199NR68</accession>
<dbReference type="PANTHER" id="PTHR48106:SF13">
    <property type="entry name" value="QUINONE OXIDOREDUCTASE-RELATED"/>
    <property type="match status" value="1"/>
</dbReference>
<dbReference type="Gene3D" id="3.90.180.10">
    <property type="entry name" value="Medium-chain alcohol dehydrogenases, catalytic domain"/>
    <property type="match status" value="1"/>
</dbReference>
<dbReference type="InterPro" id="IPR011032">
    <property type="entry name" value="GroES-like_sf"/>
</dbReference>
<proteinExistence type="predicted"/>
<dbReference type="EMBL" id="LJBJ02000020">
    <property type="protein sequence ID" value="OAX51417.1"/>
    <property type="molecule type" value="Genomic_DNA"/>
</dbReference>
<sequence>MTAIVVEQTGGPEALTAQTREIPQPGQGQVLVRTEATGVNFIETYQRSGVYSVELPFVPGAEAVGLIEAAGPDVDLEALGLRVGARVATCQASGTYAERFLADAQKIVAVPEHLDPRTAACLPLQGITAQYLSRSTVPVQQGQTAVVLAGAGGVGGLLIQLLKHLGAEVIATASTDEKRRIAREHGADHVLGYEGFAERVRELTGGRGADVVYDSVGKDTFDQSVQALRPRGTAVLYGGASGQVPPFDLQRLNALGSLYVTRPSIGAYLQDREELQARLSEVFDLAEAGVLRPTLDTTFPLAEAAEAHRHLEDRRSRGKVLLIP</sequence>
<dbReference type="Proteomes" id="UP000053171">
    <property type="component" value="Unassembled WGS sequence"/>
</dbReference>
<dbReference type="InterPro" id="IPR013149">
    <property type="entry name" value="ADH-like_C"/>
</dbReference>
<organism evidence="4 5">
    <name type="scientific">Rothia kristinae</name>
    <dbReference type="NCBI Taxonomy" id="37923"/>
    <lineage>
        <taxon>Bacteria</taxon>
        <taxon>Bacillati</taxon>
        <taxon>Actinomycetota</taxon>
        <taxon>Actinomycetes</taxon>
        <taxon>Micrococcales</taxon>
        <taxon>Micrococcaceae</taxon>
        <taxon>Rothia</taxon>
    </lineage>
</organism>
<keyword evidence="1" id="KW-0521">NADP</keyword>
<evidence type="ECO:0000256" key="1">
    <source>
        <dbReference type="ARBA" id="ARBA00022857"/>
    </source>
</evidence>
<dbReference type="Gene3D" id="3.40.50.720">
    <property type="entry name" value="NAD(P)-binding Rossmann-like Domain"/>
    <property type="match status" value="1"/>
</dbReference>
<gene>
    <name evidence="4" type="ORF">AN277_0208970</name>
</gene>
<dbReference type="GO" id="GO:0070402">
    <property type="term" value="F:NADPH binding"/>
    <property type="evidence" value="ECO:0007669"/>
    <property type="project" value="TreeGrafter"/>
</dbReference>
<comment type="caution">
    <text evidence="4">The sequence shown here is derived from an EMBL/GenBank/DDBJ whole genome shotgun (WGS) entry which is preliminary data.</text>
</comment>
<dbReference type="InterPro" id="IPR047618">
    <property type="entry name" value="QOR-like"/>
</dbReference>
<dbReference type="SUPFAM" id="SSF50129">
    <property type="entry name" value="GroES-like"/>
    <property type="match status" value="1"/>
</dbReference>
<name>A0A199NR68_9MICC</name>
<evidence type="ECO:0000256" key="2">
    <source>
        <dbReference type="ARBA" id="ARBA00023002"/>
    </source>
</evidence>
<evidence type="ECO:0000313" key="4">
    <source>
        <dbReference type="EMBL" id="OAX51417.1"/>
    </source>
</evidence>
<dbReference type="InterPro" id="IPR036291">
    <property type="entry name" value="NAD(P)-bd_dom_sf"/>
</dbReference>
<dbReference type="SUPFAM" id="SSF51735">
    <property type="entry name" value="NAD(P)-binding Rossmann-fold domains"/>
    <property type="match status" value="1"/>
</dbReference>
<dbReference type="PANTHER" id="PTHR48106">
    <property type="entry name" value="QUINONE OXIDOREDUCTASE PIG3-RELATED"/>
    <property type="match status" value="1"/>
</dbReference>
<dbReference type="GO" id="GO:0003960">
    <property type="term" value="F:quinone reductase (NADPH) activity"/>
    <property type="evidence" value="ECO:0007669"/>
    <property type="project" value="InterPro"/>
</dbReference>